<accession>D2V8N7</accession>
<dbReference type="Proteomes" id="UP000006671">
    <property type="component" value="Unassembled WGS sequence"/>
</dbReference>
<feature type="compositionally biased region" description="Acidic residues" evidence="1">
    <location>
        <begin position="191"/>
        <end position="207"/>
    </location>
</feature>
<dbReference type="InterPro" id="IPR003131">
    <property type="entry name" value="T1-type_BTB"/>
</dbReference>
<proteinExistence type="predicted"/>
<keyword evidence="5" id="KW-1185">Reference proteome</keyword>
<dbReference type="InterPro" id="IPR058897">
    <property type="entry name" value="PAPPA_SD_C"/>
</dbReference>
<dbReference type="EMBL" id="GG738857">
    <property type="protein sequence ID" value="EFC46723.1"/>
    <property type="molecule type" value="Genomic_DNA"/>
</dbReference>
<feature type="compositionally biased region" description="Acidic residues" evidence="1">
    <location>
        <begin position="277"/>
        <end position="286"/>
    </location>
</feature>
<dbReference type="eggNOG" id="KOG2723">
    <property type="taxonomic scope" value="Eukaryota"/>
</dbReference>
<dbReference type="Pfam" id="PF25900">
    <property type="entry name" value="PAPPA"/>
    <property type="match status" value="1"/>
</dbReference>
<gene>
    <name evidence="4" type="ORF">NAEGRDRAFT_47557</name>
</gene>
<feature type="domain" description="Pappalysin-1 SD scarf" evidence="3">
    <location>
        <begin position="1025"/>
        <end position="1172"/>
    </location>
</feature>
<evidence type="ECO:0000313" key="5">
    <source>
        <dbReference type="Proteomes" id="UP000006671"/>
    </source>
</evidence>
<dbReference type="SUPFAM" id="SSF54695">
    <property type="entry name" value="POZ domain"/>
    <property type="match status" value="2"/>
</dbReference>
<dbReference type="GO" id="GO:0051260">
    <property type="term" value="P:protein homooligomerization"/>
    <property type="evidence" value="ECO:0007669"/>
    <property type="project" value="InterPro"/>
</dbReference>
<sequence length="1177" mass="134170">MDSPNHPLNRRETILQKLNQSFHRQSNDNNSQVITLNVGGFLYTTFKETLSRKINGKDHLLSIMFSETCLNFDFSKDERGNIFIDRNGKVFSYVLDYLRAEGNIDKFSLPFNDVCLMEQLEMEVEYFSLIDLSILLRGRRKCFKIEKKKYTKSKTPTNATITPFDNIIGGGSSSSGVGSGGVGAIGSVIDNDNDDDDKELDEDDADEYSSSVLLDDESEIDLDFESNNETVGSTIITTRFIERGLSVIDHSSDDDDEFERKRAPHSATTPIIGNDGNDCDDEENDEVNEDEDSVSTFDAAIKSVNTQAIPTLVINQTLKPPSPSIAKQKSHKRTKSTSLFHSYHNIKHRICNEKGEPVIGYSEDASVCYIFPNLSRYYYPIICKQPIQLRGIDRRFAKSHNYFEITIRSDLEDRIDYVNYNIPGIVVAIMTNNQIKTIKQHHKKDLPIDLKKETVKKEKFIFKKKKKMGNKQTAGSNSLSGSIGSSRIAVDVDQHHLEESITSFVADNYDPNAEEEYGMEDVQVEEMRLAVEGKIATAPFEIGQWVKEVLEYSSQYSPSWTATNIIGKSYSIEEVDSGQVDNDGNSIRKNQVTSKPEDWIVLYQGNPQQSSLAKESRIFVPPIKKYCCVTKIIKIEMDTTDSESWSEIDAIRMFGIICDSEVVDAMAPVSTAVHHQSKEYVEDLKTLFINEPSTDCVSLKLPIKKKMLASTPENPLYIVSPKLYYVHEFLLRYRFHNSSILDKYIVKSEDEITDMSPSSNSFSITESAANSIINYLYSGSLFLSPSMFKESEENDYTSSEDFVREILQISNAFGIETLKEACTQTIEISSLIDEKFRQHVTISIFNQLASTLSVNDLYEDMRAVFEEACTKGENYDRRAAPDIKIVFSLSDVKYEIFLKMIKFIYCGILEKGEITPEEAIPLYVAQNQYLLDSSVSASVIKENLSETNVMEILGLAVQFSYQEISEFCTNYLMKNIERVYVDVRNRFREERDNGTLNDDPIYQHLKETSYIWDLIINNDNLHYTSQWAYRLIGFSSEYNGWPATNVIGPSNTYPDYGDIKTAWAPKPSKNSKEFLELEFYNPTFITEIRVYETYNPGALVMVTAVTESQKEQDVIFEHEPVAHLLPAQSRINVIPISDPKNVMQRKYKYLRLDIDTSKNYSWYEIDAVLLCGFIEKK</sequence>
<dbReference type="InterPro" id="IPR045068">
    <property type="entry name" value="BACURD1-3"/>
</dbReference>
<dbReference type="VEuPathDB" id="AmoebaDB:NAEGRDRAFT_47557"/>
<dbReference type="InParanoid" id="D2V8N7"/>
<evidence type="ECO:0000313" key="4">
    <source>
        <dbReference type="EMBL" id="EFC46723.1"/>
    </source>
</evidence>
<dbReference type="OrthoDB" id="2153609at2759"/>
<reference evidence="4 5" key="1">
    <citation type="journal article" date="2010" name="Cell">
        <title>The genome of Naegleria gruberi illuminates early eukaryotic versatility.</title>
        <authorList>
            <person name="Fritz-Laylin L.K."/>
            <person name="Prochnik S.E."/>
            <person name="Ginger M.L."/>
            <person name="Dacks J.B."/>
            <person name="Carpenter M.L."/>
            <person name="Field M.C."/>
            <person name="Kuo A."/>
            <person name="Paredez A."/>
            <person name="Chapman J."/>
            <person name="Pham J."/>
            <person name="Shu S."/>
            <person name="Neupane R."/>
            <person name="Cipriano M."/>
            <person name="Mancuso J."/>
            <person name="Tu H."/>
            <person name="Salamov A."/>
            <person name="Lindquist E."/>
            <person name="Shapiro H."/>
            <person name="Lucas S."/>
            <person name="Grigoriev I.V."/>
            <person name="Cande W.Z."/>
            <person name="Fulton C."/>
            <person name="Rokhsar D.S."/>
            <person name="Dawson S.C."/>
        </authorList>
    </citation>
    <scope>NUCLEOTIDE SEQUENCE [LARGE SCALE GENOMIC DNA]</scope>
    <source>
        <strain evidence="4 5">NEG-M</strain>
    </source>
</reference>
<dbReference type="Pfam" id="PF02214">
    <property type="entry name" value="BTB_2"/>
    <property type="match status" value="1"/>
</dbReference>
<evidence type="ECO:0000259" key="2">
    <source>
        <dbReference type="Pfam" id="PF02214"/>
    </source>
</evidence>
<dbReference type="PANTHER" id="PTHR11145">
    <property type="entry name" value="BTB/POZ DOMAIN-CONTAINING ADAPTER FOR CUL3-MEDIATED RHOA DEGRADATION PROTEIN FAMILY MEMBER"/>
    <property type="match status" value="1"/>
</dbReference>
<name>D2V8N7_NAEGR</name>
<dbReference type="AlphaFoldDB" id="D2V8N7"/>
<dbReference type="InterPro" id="IPR011333">
    <property type="entry name" value="SKP1/BTB/POZ_sf"/>
</dbReference>
<evidence type="ECO:0000256" key="1">
    <source>
        <dbReference type="SAM" id="MobiDB-lite"/>
    </source>
</evidence>
<evidence type="ECO:0000259" key="3">
    <source>
        <dbReference type="Pfam" id="PF25900"/>
    </source>
</evidence>
<protein>
    <submittedName>
        <fullName evidence="4">Predicted protein</fullName>
    </submittedName>
</protein>
<dbReference type="RefSeq" id="XP_002679467.1">
    <property type="nucleotide sequence ID" value="XM_002679421.1"/>
</dbReference>
<feature type="region of interest" description="Disordered" evidence="1">
    <location>
        <begin position="183"/>
        <end position="209"/>
    </location>
</feature>
<dbReference type="KEGG" id="ngr:NAEGRDRAFT_47557"/>
<dbReference type="PANTHER" id="PTHR11145:SF8">
    <property type="entry name" value="RE57120P"/>
    <property type="match status" value="1"/>
</dbReference>
<dbReference type="GeneID" id="8848853"/>
<organism evidence="5">
    <name type="scientific">Naegleria gruberi</name>
    <name type="common">Amoeba</name>
    <dbReference type="NCBI Taxonomy" id="5762"/>
    <lineage>
        <taxon>Eukaryota</taxon>
        <taxon>Discoba</taxon>
        <taxon>Heterolobosea</taxon>
        <taxon>Tetramitia</taxon>
        <taxon>Eutetramitia</taxon>
        <taxon>Vahlkampfiidae</taxon>
        <taxon>Naegleria</taxon>
    </lineage>
</organism>
<feature type="domain" description="Potassium channel tetramerisation-type BTB" evidence="2">
    <location>
        <begin position="34"/>
        <end position="132"/>
    </location>
</feature>
<dbReference type="STRING" id="5762.D2V8N7"/>
<dbReference type="Gene3D" id="3.30.710.10">
    <property type="entry name" value="Potassium Channel Kv1.1, Chain A"/>
    <property type="match status" value="3"/>
</dbReference>
<feature type="region of interest" description="Disordered" evidence="1">
    <location>
        <begin position="251"/>
        <end position="286"/>
    </location>
</feature>